<dbReference type="AlphaFoldDB" id="A0A1W0WSV5"/>
<protein>
    <recommendedName>
        <fullName evidence="4">RRM domain-containing protein</fullName>
    </recommendedName>
</protein>
<sequence length="726" mass="80906">MLKAGCAQLFRNVIPPTAIVIFHHFHVVNVLESSGAEGSPVRMSKLEMNFGRQRQASAVDSDEQQDHSTTSTAEVYSTPGGCWEPVPEPLPEPLPKLLPKPLPEPLPFSSMMVKVYGLPYNWSVEEIERLLLNVEFAKWSFVTVHKIIPITKPFKSHFAIVKMGCREDAKEAVRAFIHNAANSRALQRDWRRQLRLELAEPEGFQPDSPSVIFYSPDVERSSSKFSFATARSTSPTMEMLDANRLRSSTSKVARLDSLGVPSQHGGSFPATSTPPASSAVPPPVELYIKQGDQFRLVGRFEADLLSQLSLNSSASLPRTHSTAKFQQQATATVTRTVEASLNDTLHETSYMSSLSQQQRTGTPKPGFEESPYREYFQDVSPVANKSPLTTKKTFTRQFSFTETNEVNGPSRGGGAPPPPSSSSLREQFSDSADSTCDLTFHSELPSLRAIRASPEWLPKTTSEVPPSPQPYGAFHSSSSAGHYRYAKDAQPSFAGTITPPRRQPGESAPRVAPSVFLEDLKTALLQMRSRHELKLLAVLDADLLIFESPLVMDDPDNSIAIKLESRVDSFCRRMRLAEPFSPKLHEVFMVKHGHGVWDFGLYQGPTVNRSPTDFAKILFLNSDQAGQSITVGVDDLRPVPSYLFTDLDMPFIVARLHDVTFPRSRKEKLAMTRYLQQWLGRTVRVVTRAHDEHCNEVEVSVMLDGKMRSLNRYIRDDINEQFGGAQ</sequence>
<comment type="caution">
    <text evidence="2">The sequence shown here is derived from an EMBL/GenBank/DDBJ whole genome shotgun (WGS) entry which is preliminary data.</text>
</comment>
<feature type="compositionally biased region" description="Polar residues" evidence="1">
    <location>
        <begin position="393"/>
        <end position="407"/>
    </location>
</feature>
<keyword evidence="3" id="KW-1185">Reference proteome</keyword>
<feature type="region of interest" description="Disordered" evidence="1">
    <location>
        <begin position="350"/>
        <end position="370"/>
    </location>
</feature>
<feature type="region of interest" description="Disordered" evidence="1">
    <location>
        <begin position="257"/>
        <end position="283"/>
    </location>
</feature>
<feature type="region of interest" description="Disordered" evidence="1">
    <location>
        <begin position="53"/>
        <end position="78"/>
    </location>
</feature>
<feature type="compositionally biased region" description="Low complexity" evidence="1">
    <location>
        <begin position="269"/>
        <end position="279"/>
    </location>
</feature>
<reference evidence="3" key="1">
    <citation type="submission" date="2017-01" db="EMBL/GenBank/DDBJ databases">
        <title>Comparative genomics of anhydrobiosis in the tardigrade Hypsibius dujardini.</title>
        <authorList>
            <person name="Yoshida Y."/>
            <person name="Koutsovoulos G."/>
            <person name="Laetsch D."/>
            <person name="Stevens L."/>
            <person name="Kumar S."/>
            <person name="Horikawa D."/>
            <person name="Ishino K."/>
            <person name="Komine S."/>
            <person name="Tomita M."/>
            <person name="Blaxter M."/>
            <person name="Arakawa K."/>
        </authorList>
    </citation>
    <scope>NUCLEOTIDE SEQUENCE [LARGE SCALE GENOMIC DNA]</scope>
    <source>
        <strain evidence="3">Z151</strain>
    </source>
</reference>
<dbReference type="SUPFAM" id="SSF54928">
    <property type="entry name" value="RNA-binding domain, RBD"/>
    <property type="match status" value="1"/>
</dbReference>
<feature type="region of interest" description="Disordered" evidence="1">
    <location>
        <begin position="393"/>
        <end position="432"/>
    </location>
</feature>
<organism evidence="2 3">
    <name type="scientific">Hypsibius exemplaris</name>
    <name type="common">Freshwater tardigrade</name>
    <dbReference type="NCBI Taxonomy" id="2072580"/>
    <lineage>
        <taxon>Eukaryota</taxon>
        <taxon>Metazoa</taxon>
        <taxon>Ecdysozoa</taxon>
        <taxon>Tardigrada</taxon>
        <taxon>Eutardigrada</taxon>
        <taxon>Parachela</taxon>
        <taxon>Hypsibioidea</taxon>
        <taxon>Hypsibiidae</taxon>
        <taxon>Hypsibius</taxon>
    </lineage>
</organism>
<proteinExistence type="predicted"/>
<dbReference type="Proteomes" id="UP000192578">
    <property type="component" value="Unassembled WGS sequence"/>
</dbReference>
<dbReference type="GO" id="GO:0003676">
    <property type="term" value="F:nucleic acid binding"/>
    <property type="evidence" value="ECO:0007669"/>
    <property type="project" value="InterPro"/>
</dbReference>
<dbReference type="InterPro" id="IPR035979">
    <property type="entry name" value="RBD_domain_sf"/>
</dbReference>
<evidence type="ECO:0000313" key="3">
    <source>
        <dbReference type="Proteomes" id="UP000192578"/>
    </source>
</evidence>
<evidence type="ECO:0000256" key="1">
    <source>
        <dbReference type="SAM" id="MobiDB-lite"/>
    </source>
</evidence>
<dbReference type="CDD" id="cd00590">
    <property type="entry name" value="RRM_SF"/>
    <property type="match status" value="1"/>
</dbReference>
<name>A0A1W0WSV5_HYPEX</name>
<dbReference type="EMBL" id="MTYJ01000051">
    <property type="protein sequence ID" value="OQV18257.1"/>
    <property type="molecule type" value="Genomic_DNA"/>
</dbReference>
<feature type="compositionally biased region" description="Polar residues" evidence="1">
    <location>
        <begin position="350"/>
        <end position="361"/>
    </location>
</feature>
<evidence type="ECO:0000313" key="2">
    <source>
        <dbReference type="EMBL" id="OQV18257.1"/>
    </source>
</evidence>
<gene>
    <name evidence="2" type="ORF">BV898_07653</name>
</gene>
<accession>A0A1W0WSV5</accession>
<evidence type="ECO:0008006" key="4">
    <source>
        <dbReference type="Google" id="ProtNLM"/>
    </source>
</evidence>